<protein>
    <recommendedName>
        <fullName evidence="4">Antitoxin Xre/MbcA/ParS-like toxin-binding domain-containing protein</fullName>
    </recommendedName>
</protein>
<evidence type="ECO:0000313" key="3">
    <source>
        <dbReference type="Proteomes" id="UP001190464"/>
    </source>
</evidence>
<dbReference type="Proteomes" id="UP001190464">
    <property type="component" value="Chromosome"/>
</dbReference>
<feature type="region of interest" description="Disordered" evidence="1">
    <location>
        <begin position="1"/>
        <end position="35"/>
    </location>
</feature>
<accession>A0ABN9N512</accession>
<evidence type="ECO:0000313" key="2">
    <source>
        <dbReference type="EMBL" id="CAJ1500624.1"/>
    </source>
</evidence>
<gene>
    <name evidence="2" type="ORF">MU0102_001274</name>
</gene>
<reference evidence="2 3" key="1">
    <citation type="submission" date="2023-08" db="EMBL/GenBank/DDBJ databases">
        <authorList>
            <person name="Folkvardsen B D."/>
            <person name="Norman A."/>
        </authorList>
    </citation>
    <scope>NUCLEOTIDE SEQUENCE [LARGE SCALE GENOMIC DNA]</scope>
    <source>
        <strain evidence="2 3">Mu0102</strain>
    </source>
</reference>
<evidence type="ECO:0008006" key="4">
    <source>
        <dbReference type="Google" id="ProtNLM"/>
    </source>
</evidence>
<organism evidence="2 3">
    <name type="scientific">[Mycobacterium] holstebronense</name>
    <dbReference type="NCBI Taxonomy" id="3064288"/>
    <lineage>
        <taxon>Bacteria</taxon>
        <taxon>Bacillati</taxon>
        <taxon>Actinomycetota</taxon>
        <taxon>Actinomycetes</taxon>
        <taxon>Mycobacteriales</taxon>
        <taxon>Mycobacteriaceae</taxon>
        <taxon>Mycolicibacterium</taxon>
    </lineage>
</organism>
<evidence type="ECO:0000256" key="1">
    <source>
        <dbReference type="SAM" id="MobiDB-lite"/>
    </source>
</evidence>
<name>A0ABN9N512_9MYCO</name>
<sequence length="298" mass="32035">MKTAAADVPGAEQVEEAAVEPISGTADTGGGGLQGHTRREWRIVFGPLSKRATGPDAETAEAKISEGGGEAVLRLELPPGIDAPEDVAVELEDGTLVVRLGGLAVEQPASVREVAEESAVVDVEQAAPVPVELLTQLAAAVEAQRGILREIGAAAGLSQRERVTLPTATGTLEYTLPFEPEETYSPGAVSAILSPSGKSHRSIAQDRRRAHELLGVKIGNQYRYPKFQIDQTRQQIRPIVAYANRQLECDEDPWGTLDWWYSPDQGLDDRRPIDMVESGELTEDLVDLAIQLGQQGMD</sequence>
<dbReference type="CDD" id="cd06464">
    <property type="entry name" value="ACD_sHsps-like"/>
    <property type="match status" value="1"/>
</dbReference>
<dbReference type="RefSeq" id="WP_308486098.1">
    <property type="nucleotide sequence ID" value="NZ_OY726398.1"/>
</dbReference>
<keyword evidence="3" id="KW-1185">Reference proteome</keyword>
<dbReference type="EMBL" id="OY726398">
    <property type="protein sequence ID" value="CAJ1500624.1"/>
    <property type="molecule type" value="Genomic_DNA"/>
</dbReference>
<proteinExistence type="predicted"/>